<feature type="domain" description="PBP" evidence="10">
    <location>
        <begin position="30"/>
        <end position="155"/>
    </location>
</feature>
<accession>G5JNX4</accession>
<evidence type="ECO:0000313" key="11">
    <source>
        <dbReference type="EMBL" id="EHI74669.1"/>
    </source>
</evidence>
<evidence type="ECO:0000256" key="1">
    <source>
        <dbReference type="ARBA" id="ARBA00002841"/>
    </source>
</evidence>
<name>G5JNX4_STRCG</name>
<dbReference type="RefSeq" id="WP_004228158.1">
    <property type="nucleotide sequence ID" value="NZ_AEUV02000002.1"/>
</dbReference>
<comment type="function">
    <text evidence="1">Part of the ABC transporter complex PstSACB involved in phosphate import.</text>
</comment>
<protein>
    <submittedName>
        <fullName evidence="11">Phosphate ABC transporter, phosphate-binding protein</fullName>
    </submittedName>
</protein>
<keyword evidence="7" id="KW-0564">Palmitate</keyword>
<dbReference type="PROSITE" id="PS51257">
    <property type="entry name" value="PROKAR_LIPOPROTEIN"/>
    <property type="match status" value="1"/>
</dbReference>
<feature type="domain" description="PBP" evidence="10">
    <location>
        <begin position="174"/>
        <end position="287"/>
    </location>
</feature>
<evidence type="ECO:0000256" key="6">
    <source>
        <dbReference type="ARBA" id="ARBA00022729"/>
    </source>
</evidence>
<dbReference type="InterPro" id="IPR050811">
    <property type="entry name" value="Phosphate_ABC_transporter"/>
</dbReference>
<reference evidence="11" key="1">
    <citation type="submission" date="2011-07" db="EMBL/GenBank/DDBJ databases">
        <authorList>
            <person name="Stanhope M.J."/>
            <person name="Durkin A.S."/>
            <person name="Hostetler J."/>
            <person name="Kim M."/>
            <person name="Radune D."/>
            <person name="Singh I."/>
            <person name="Town C.D."/>
        </authorList>
    </citation>
    <scope>NUCLEOTIDE SEQUENCE [LARGE SCALE GENOMIC DNA]</scope>
    <source>
        <strain evidence="11">HS-6</strain>
    </source>
</reference>
<dbReference type="Pfam" id="PF12849">
    <property type="entry name" value="PBP_like_2"/>
    <property type="match status" value="2"/>
</dbReference>
<dbReference type="EMBL" id="AEUV02000002">
    <property type="protein sequence ID" value="EHI74669.1"/>
    <property type="molecule type" value="Genomic_DNA"/>
</dbReference>
<evidence type="ECO:0000259" key="10">
    <source>
        <dbReference type="Pfam" id="PF12849"/>
    </source>
</evidence>
<organism evidence="11 12">
    <name type="scientific">Streptococcus criceti HS-6</name>
    <dbReference type="NCBI Taxonomy" id="873449"/>
    <lineage>
        <taxon>Bacteria</taxon>
        <taxon>Bacillati</taxon>
        <taxon>Bacillota</taxon>
        <taxon>Bacilli</taxon>
        <taxon>Lactobacillales</taxon>
        <taxon>Streptococcaceae</taxon>
        <taxon>Streptococcus</taxon>
    </lineage>
</organism>
<dbReference type="eggNOG" id="COG0226">
    <property type="taxonomic scope" value="Bacteria"/>
</dbReference>
<dbReference type="GO" id="GO:0005886">
    <property type="term" value="C:plasma membrane"/>
    <property type="evidence" value="ECO:0007669"/>
    <property type="project" value="UniProtKB-SubCell"/>
</dbReference>
<proteinExistence type="inferred from homology"/>
<keyword evidence="5" id="KW-0813">Transport</keyword>
<keyword evidence="8" id="KW-0449">Lipoprotein</keyword>
<evidence type="ECO:0000313" key="12">
    <source>
        <dbReference type="Proteomes" id="UP000004322"/>
    </source>
</evidence>
<dbReference type="Gene3D" id="3.40.190.10">
    <property type="entry name" value="Periplasmic binding protein-like II"/>
    <property type="match status" value="4"/>
</dbReference>
<evidence type="ECO:0000256" key="9">
    <source>
        <dbReference type="SAM" id="SignalP"/>
    </source>
</evidence>
<dbReference type="STRING" id="873449.STRCR_1505"/>
<evidence type="ECO:0000256" key="7">
    <source>
        <dbReference type="ARBA" id="ARBA00023139"/>
    </source>
</evidence>
<keyword evidence="6 9" id="KW-0732">Signal</keyword>
<evidence type="ECO:0000256" key="2">
    <source>
        <dbReference type="ARBA" id="ARBA00004193"/>
    </source>
</evidence>
<dbReference type="InterPro" id="IPR024370">
    <property type="entry name" value="PBP_domain"/>
</dbReference>
<comment type="similarity">
    <text evidence="3">Belongs to the PstS family.</text>
</comment>
<evidence type="ECO:0000256" key="8">
    <source>
        <dbReference type="ARBA" id="ARBA00023288"/>
    </source>
</evidence>
<dbReference type="PANTHER" id="PTHR30570">
    <property type="entry name" value="PERIPLASMIC PHOSPHATE BINDING COMPONENT OF PHOSPHATE ABC TRANSPORTER"/>
    <property type="match status" value="1"/>
</dbReference>
<keyword evidence="12" id="KW-1185">Reference proteome</keyword>
<dbReference type="GO" id="GO:0006817">
    <property type="term" value="P:phosphate ion transport"/>
    <property type="evidence" value="ECO:0007669"/>
    <property type="project" value="UniProtKB-KW"/>
</dbReference>
<evidence type="ECO:0000256" key="4">
    <source>
        <dbReference type="ARBA" id="ARBA00011529"/>
    </source>
</evidence>
<keyword evidence="5" id="KW-0592">Phosphate transport</keyword>
<dbReference type="AlphaFoldDB" id="G5JNX4"/>
<dbReference type="Proteomes" id="UP000004322">
    <property type="component" value="Unassembled WGS sequence"/>
</dbReference>
<comment type="subcellular location">
    <subcellularLocation>
        <location evidence="2">Cell membrane</location>
        <topology evidence="2">Lipid-anchor</topology>
    </subcellularLocation>
</comment>
<feature type="chain" id="PRO_5039286225" evidence="9">
    <location>
        <begin position="24"/>
        <end position="292"/>
    </location>
</feature>
<comment type="subunit">
    <text evidence="4">The complex is composed of two ATP-binding proteins (PstB), two transmembrane proteins (PstC and PstA) and a solute-binding protein (PstS).</text>
</comment>
<dbReference type="SUPFAM" id="SSF53850">
    <property type="entry name" value="Periplasmic binding protein-like II"/>
    <property type="match status" value="2"/>
</dbReference>
<sequence length="292" mass="30915">MKKITRLSLIALAGLTGLSILTACGGSKSGSSNQPINIITREDGSGTRGAFIELFGIEEKSSDGKKVDHTTQQATVTNSTAVMLTTVADDKNAIGYASLGSVNNKVKVLKVDGTKASAKAVKDGSYKISRPFNIVTKDNISSQSKDFINYILSEEGQKIVEDNGYISDSNTGAYKSQAQSGKIVIAGSSSVTPVMEKLKEAYVKKNPDVTIEIQQSDSTTGVTSAIDETCDIGMASRELDKSETDKGVKSQAIALDGIAIIVNKNNKLNNITSDQVKAIYTGKTNTWGALDK</sequence>
<dbReference type="PANTHER" id="PTHR30570:SF1">
    <property type="entry name" value="PHOSPHATE-BINDING PROTEIN PSTS"/>
    <property type="match status" value="1"/>
</dbReference>
<gene>
    <name evidence="11" type="ORF">STRCR_1505</name>
</gene>
<feature type="signal peptide" evidence="9">
    <location>
        <begin position="1"/>
        <end position="23"/>
    </location>
</feature>
<dbReference type="OrthoDB" id="9790048at2"/>
<evidence type="ECO:0000256" key="5">
    <source>
        <dbReference type="ARBA" id="ARBA00022592"/>
    </source>
</evidence>
<comment type="caution">
    <text evidence="11">The sequence shown here is derived from an EMBL/GenBank/DDBJ whole genome shotgun (WGS) entry which is preliminary data.</text>
</comment>
<evidence type="ECO:0000256" key="3">
    <source>
        <dbReference type="ARBA" id="ARBA00008725"/>
    </source>
</evidence>